<keyword evidence="3" id="KW-0804">Transcription</keyword>
<dbReference type="GO" id="GO:0003700">
    <property type="term" value="F:DNA-binding transcription factor activity"/>
    <property type="evidence" value="ECO:0007669"/>
    <property type="project" value="InterPro"/>
</dbReference>
<keyword evidence="1" id="KW-0805">Transcription regulation</keyword>
<keyword evidence="6" id="KW-1185">Reference proteome</keyword>
<organism evidence="5 6">
    <name type="scientific">Desulfosporosinus youngiae DSM 17734</name>
    <dbReference type="NCBI Taxonomy" id="768710"/>
    <lineage>
        <taxon>Bacteria</taxon>
        <taxon>Bacillati</taxon>
        <taxon>Bacillota</taxon>
        <taxon>Clostridia</taxon>
        <taxon>Eubacteriales</taxon>
        <taxon>Desulfitobacteriaceae</taxon>
        <taxon>Desulfosporosinus</taxon>
    </lineage>
</organism>
<dbReference type="InterPro" id="IPR018060">
    <property type="entry name" value="HTH_AraC"/>
</dbReference>
<dbReference type="HOGENOM" id="CLU_036605_1_0_9"/>
<dbReference type="Proteomes" id="UP000005104">
    <property type="component" value="Chromosome"/>
</dbReference>
<dbReference type="PANTHER" id="PTHR43280:SF10">
    <property type="entry name" value="REGULATORY PROTEIN POCR"/>
    <property type="match status" value="1"/>
</dbReference>
<feature type="domain" description="HTH araC/xylS-type" evidence="4">
    <location>
        <begin position="173"/>
        <end position="271"/>
    </location>
</feature>
<dbReference type="InterPro" id="IPR009057">
    <property type="entry name" value="Homeodomain-like_sf"/>
</dbReference>
<dbReference type="RefSeq" id="WP_007783930.1">
    <property type="nucleotide sequence ID" value="NZ_CM001441.1"/>
</dbReference>
<reference evidence="5 6" key="1">
    <citation type="submission" date="2011-11" db="EMBL/GenBank/DDBJ databases">
        <title>The Noncontiguous Finished genome of Desulfosporosinus youngiae DSM 17734.</title>
        <authorList>
            <consortium name="US DOE Joint Genome Institute (JGI-PGF)"/>
            <person name="Lucas S."/>
            <person name="Han J."/>
            <person name="Lapidus A."/>
            <person name="Cheng J.-F."/>
            <person name="Goodwin L."/>
            <person name="Pitluck S."/>
            <person name="Peters L."/>
            <person name="Ovchinnikova G."/>
            <person name="Lu M."/>
            <person name="Land M.L."/>
            <person name="Hauser L."/>
            <person name="Pester M."/>
            <person name="Spring S."/>
            <person name="Ollivier B."/>
            <person name="Rattei T."/>
            <person name="Klenk H.-P."/>
            <person name="Wagner M."/>
            <person name="Loy A."/>
            <person name="Woyke T.J."/>
        </authorList>
    </citation>
    <scope>NUCLEOTIDE SEQUENCE [LARGE SCALE GENOMIC DNA]</scope>
    <source>
        <strain evidence="5 6">DSM 17734</strain>
    </source>
</reference>
<dbReference type="PRINTS" id="PR00032">
    <property type="entry name" value="HTHARAC"/>
</dbReference>
<gene>
    <name evidence="5" type="ORF">DesyoDRAFT_2774</name>
</gene>
<keyword evidence="2 5" id="KW-0238">DNA-binding</keyword>
<dbReference type="Pfam" id="PF12833">
    <property type="entry name" value="HTH_18"/>
    <property type="match status" value="1"/>
</dbReference>
<dbReference type="PANTHER" id="PTHR43280">
    <property type="entry name" value="ARAC-FAMILY TRANSCRIPTIONAL REGULATOR"/>
    <property type="match status" value="1"/>
</dbReference>
<dbReference type="InterPro" id="IPR020449">
    <property type="entry name" value="Tscrpt_reg_AraC-type_HTH"/>
</dbReference>
<protein>
    <submittedName>
        <fullName evidence="5">DNA-binding domain-containing protein, AraC-type</fullName>
    </submittedName>
</protein>
<evidence type="ECO:0000259" key="4">
    <source>
        <dbReference type="PROSITE" id="PS01124"/>
    </source>
</evidence>
<dbReference type="eggNOG" id="COG2207">
    <property type="taxonomic scope" value="Bacteria"/>
</dbReference>
<evidence type="ECO:0000256" key="2">
    <source>
        <dbReference type="ARBA" id="ARBA00023125"/>
    </source>
</evidence>
<dbReference type="SUPFAM" id="SSF46689">
    <property type="entry name" value="Homeodomain-like"/>
    <property type="match status" value="2"/>
</dbReference>
<dbReference type="SMART" id="SM00342">
    <property type="entry name" value="HTH_ARAC"/>
    <property type="match status" value="1"/>
</dbReference>
<dbReference type="GO" id="GO:0043565">
    <property type="term" value="F:sequence-specific DNA binding"/>
    <property type="evidence" value="ECO:0007669"/>
    <property type="project" value="InterPro"/>
</dbReference>
<evidence type="ECO:0000256" key="1">
    <source>
        <dbReference type="ARBA" id="ARBA00023015"/>
    </source>
</evidence>
<dbReference type="STRING" id="768710.DesyoDRAFT_2774"/>
<sequence length="273" mass="31687">MIQANIAFENELLKSGTKVLTQSRDCTDQQLRLAEEIQARERSKVAMRIIESRAMSINSLDKEYELKMMVRNGEKRAAQRLLEQLLVDIAEVNYEHFDAFKTRVIELVVIISRAAVSGGANLNAVLQQNFLFYQELLEITTTEEICARTKDMLETYMNLPDINMYQKNIKEIQKAAEFIKLNFRKKINIEHIAQTVYLSPCYISRLFKQNLGCTISEYITQARVENAKTMLKDSQYSITQVAKESGFEDPTYFSRVFKKIEGITPSRYRQYTL</sequence>
<dbReference type="Gene3D" id="1.10.10.60">
    <property type="entry name" value="Homeodomain-like"/>
    <property type="match status" value="2"/>
</dbReference>
<name>H5Y4U1_9FIRM</name>
<evidence type="ECO:0000256" key="3">
    <source>
        <dbReference type="ARBA" id="ARBA00023163"/>
    </source>
</evidence>
<dbReference type="AlphaFoldDB" id="H5Y4U1"/>
<accession>H5Y4U1</accession>
<evidence type="ECO:0000313" key="5">
    <source>
        <dbReference type="EMBL" id="EHQ89827.1"/>
    </source>
</evidence>
<dbReference type="PROSITE" id="PS01124">
    <property type="entry name" value="HTH_ARAC_FAMILY_2"/>
    <property type="match status" value="1"/>
</dbReference>
<evidence type="ECO:0000313" key="6">
    <source>
        <dbReference type="Proteomes" id="UP000005104"/>
    </source>
</evidence>
<proteinExistence type="predicted"/>
<dbReference type="EMBL" id="CM001441">
    <property type="protein sequence ID" value="EHQ89827.1"/>
    <property type="molecule type" value="Genomic_DNA"/>
</dbReference>